<protein>
    <recommendedName>
        <fullName evidence="2">protein-glutamate O-methyltransferase</fullName>
        <ecNumber evidence="2">2.1.1.80</ecNumber>
    </recommendedName>
</protein>
<dbReference type="PROSITE" id="PS50123">
    <property type="entry name" value="CHER"/>
    <property type="match status" value="1"/>
</dbReference>
<dbReference type="InterPro" id="IPR036804">
    <property type="entry name" value="CheR_N_sf"/>
</dbReference>
<dbReference type="InterPro" id="IPR000780">
    <property type="entry name" value="CheR_MeTrfase"/>
</dbReference>
<dbReference type="InterPro" id="IPR029063">
    <property type="entry name" value="SAM-dependent_MTases_sf"/>
</dbReference>
<name>A0AAP5M9G5_9CYAN</name>
<evidence type="ECO:0000259" key="6">
    <source>
        <dbReference type="PROSITE" id="PS50123"/>
    </source>
</evidence>
<feature type="domain" description="CheR-type methyltransferase" evidence="6">
    <location>
        <begin position="1"/>
        <end position="272"/>
    </location>
</feature>
<dbReference type="PANTHER" id="PTHR24422">
    <property type="entry name" value="CHEMOTAXIS PROTEIN METHYLTRANSFERASE"/>
    <property type="match status" value="1"/>
</dbReference>
<keyword evidence="3" id="KW-0489">Methyltransferase</keyword>
<dbReference type="PRINTS" id="PR00996">
    <property type="entry name" value="CHERMTFRASE"/>
</dbReference>
<dbReference type="InterPro" id="IPR050903">
    <property type="entry name" value="Bact_Chemotaxis_MeTrfase"/>
</dbReference>
<gene>
    <name evidence="7" type="ORF">G7B40_008780</name>
</gene>
<dbReference type="Pfam" id="PF01739">
    <property type="entry name" value="CheR"/>
    <property type="match status" value="1"/>
</dbReference>
<evidence type="ECO:0000313" key="7">
    <source>
        <dbReference type="EMBL" id="MDR9894663.1"/>
    </source>
</evidence>
<dbReference type="EC" id="2.1.1.80" evidence="2"/>
<accession>A0AAP5M9G5</accession>
<dbReference type="PANTHER" id="PTHR24422:SF10">
    <property type="entry name" value="CHEMOTAXIS PROTEIN METHYLTRANSFERASE 2"/>
    <property type="match status" value="1"/>
</dbReference>
<dbReference type="AlphaFoldDB" id="A0AAP5M9G5"/>
<dbReference type="EMBL" id="JAALHA020000003">
    <property type="protein sequence ID" value="MDR9894663.1"/>
    <property type="molecule type" value="Genomic_DNA"/>
</dbReference>
<evidence type="ECO:0000256" key="1">
    <source>
        <dbReference type="ARBA" id="ARBA00001541"/>
    </source>
</evidence>
<dbReference type="Proteomes" id="UP000667802">
    <property type="component" value="Unassembled WGS sequence"/>
</dbReference>
<keyword evidence="8" id="KW-1185">Reference proteome</keyword>
<sequence>MQNIEFSVEIRQAFTQLISKYTGITIRDRDQATLTEKIFSRMKHLNISLPENYYEILQSSTTLSLREWRNLVVLLTNTDSYFFRDLGQFEVLKKHILPEIIQRNYKHKTIRICSAGCSSGEEPYSLAILLKEIIPDFHQWKCNIFGLDINPVALQKAQTGVYTSWSFRKTNMELMKKYFLQIQSQYFLRRHIRQMVKFLCFNLIKDPLPHSNYQLIDIDLIICRNVFIYFEDSAIAKVLSKFYYTLQPLGYLMTGHNELFNQNLSEFEIKVFPESLVYQRKTEQGIGDWG</sequence>
<organism evidence="7 8">
    <name type="scientific">Aetokthonos hydrillicola Thurmond2011</name>
    <dbReference type="NCBI Taxonomy" id="2712845"/>
    <lineage>
        <taxon>Bacteria</taxon>
        <taxon>Bacillati</taxon>
        <taxon>Cyanobacteriota</taxon>
        <taxon>Cyanophyceae</taxon>
        <taxon>Nostocales</taxon>
        <taxon>Hapalosiphonaceae</taxon>
        <taxon>Aetokthonos</taxon>
    </lineage>
</organism>
<evidence type="ECO:0000256" key="4">
    <source>
        <dbReference type="ARBA" id="ARBA00022679"/>
    </source>
</evidence>
<keyword evidence="5" id="KW-0949">S-adenosyl-L-methionine</keyword>
<evidence type="ECO:0000256" key="3">
    <source>
        <dbReference type="ARBA" id="ARBA00022603"/>
    </source>
</evidence>
<dbReference type="SUPFAM" id="SSF47757">
    <property type="entry name" value="Chemotaxis receptor methyltransferase CheR, N-terminal domain"/>
    <property type="match status" value="1"/>
</dbReference>
<proteinExistence type="predicted"/>
<dbReference type="GO" id="GO:0032259">
    <property type="term" value="P:methylation"/>
    <property type="evidence" value="ECO:0007669"/>
    <property type="project" value="UniProtKB-KW"/>
</dbReference>
<dbReference type="InterPro" id="IPR022642">
    <property type="entry name" value="CheR_C"/>
</dbReference>
<evidence type="ECO:0000256" key="5">
    <source>
        <dbReference type="ARBA" id="ARBA00022691"/>
    </source>
</evidence>
<evidence type="ECO:0000256" key="2">
    <source>
        <dbReference type="ARBA" id="ARBA00012534"/>
    </source>
</evidence>
<dbReference type="SMART" id="SM00138">
    <property type="entry name" value="MeTrc"/>
    <property type="match status" value="1"/>
</dbReference>
<dbReference type="SUPFAM" id="SSF53335">
    <property type="entry name" value="S-adenosyl-L-methionine-dependent methyltransferases"/>
    <property type="match status" value="1"/>
</dbReference>
<dbReference type="Gene3D" id="1.10.155.10">
    <property type="entry name" value="Chemotaxis receptor methyltransferase CheR, N-terminal domain"/>
    <property type="match status" value="1"/>
</dbReference>
<dbReference type="Gene3D" id="3.40.50.150">
    <property type="entry name" value="Vaccinia Virus protein VP39"/>
    <property type="match status" value="1"/>
</dbReference>
<evidence type="ECO:0000313" key="8">
    <source>
        <dbReference type="Proteomes" id="UP000667802"/>
    </source>
</evidence>
<keyword evidence="4" id="KW-0808">Transferase</keyword>
<dbReference type="GO" id="GO:0008983">
    <property type="term" value="F:protein-glutamate O-methyltransferase activity"/>
    <property type="evidence" value="ECO:0007669"/>
    <property type="project" value="UniProtKB-EC"/>
</dbReference>
<comment type="caution">
    <text evidence="7">The sequence shown here is derived from an EMBL/GenBank/DDBJ whole genome shotgun (WGS) entry which is preliminary data.</text>
</comment>
<comment type="catalytic activity">
    <reaction evidence="1">
        <text>L-glutamyl-[protein] + S-adenosyl-L-methionine = [protein]-L-glutamate 5-O-methyl ester + S-adenosyl-L-homocysteine</text>
        <dbReference type="Rhea" id="RHEA:24452"/>
        <dbReference type="Rhea" id="RHEA-COMP:10208"/>
        <dbReference type="Rhea" id="RHEA-COMP:10311"/>
        <dbReference type="ChEBI" id="CHEBI:29973"/>
        <dbReference type="ChEBI" id="CHEBI:57856"/>
        <dbReference type="ChEBI" id="CHEBI:59789"/>
        <dbReference type="ChEBI" id="CHEBI:82795"/>
        <dbReference type="EC" id="2.1.1.80"/>
    </reaction>
</comment>
<dbReference type="RefSeq" id="WP_208346408.1">
    <property type="nucleotide sequence ID" value="NZ_CAWQFN010000156.1"/>
</dbReference>
<reference evidence="8" key="1">
    <citation type="journal article" date="2021" name="Science">
        <title>Hunting the eagle killer: A cyanobacterial neurotoxin causes vacuolar myelinopathy.</title>
        <authorList>
            <person name="Breinlinger S."/>
            <person name="Phillips T.J."/>
            <person name="Haram B.N."/>
            <person name="Mares J."/>
            <person name="Martinez Yerena J.A."/>
            <person name="Hrouzek P."/>
            <person name="Sobotka R."/>
            <person name="Henderson W.M."/>
            <person name="Schmieder P."/>
            <person name="Williams S.M."/>
            <person name="Lauderdale J.D."/>
            <person name="Wilde H.D."/>
            <person name="Gerrin W."/>
            <person name="Kust A."/>
            <person name="Washington J.W."/>
            <person name="Wagner C."/>
            <person name="Geier B."/>
            <person name="Liebeke M."/>
            <person name="Enke H."/>
            <person name="Niedermeyer T.H.J."/>
            <person name="Wilde S.B."/>
        </authorList>
    </citation>
    <scope>NUCLEOTIDE SEQUENCE [LARGE SCALE GENOMIC DNA]</scope>
    <source>
        <strain evidence="8">Thurmond2011</strain>
    </source>
</reference>